<gene>
    <name evidence="12" type="ORF">PV08_03291</name>
</gene>
<evidence type="ECO:0000256" key="8">
    <source>
        <dbReference type="SAM" id="Phobius"/>
    </source>
</evidence>
<feature type="region of interest" description="Disordered" evidence="7">
    <location>
        <begin position="825"/>
        <end position="896"/>
    </location>
</feature>
<dbReference type="VEuPathDB" id="FungiDB:PV08_03291"/>
<accession>A0A0D1YUT5</accession>
<feature type="domain" description="Glycosyl transferase family 1" evidence="9">
    <location>
        <begin position="238"/>
        <end position="359"/>
    </location>
</feature>
<sequence>MDIPAKPVTVKVLDHVYRIYVQYHQLRNITFVLLDAPVFRRQTKAEPYPARMDDLDSAIYYSAWNACIAEMIRRFGPDLYHINDYHGALAPLYLLPATIPVSLSLHNAEFQGMWPLRTRQEMKEVSETFNLDEKIIKKYVQFGEVFNMLHAAASYLRIHQGGYGAVGVSEKYGGRSWARYPIFWGLSKIGSLPNPDPTDTLPWDPNRPVAKEVPIDLAQESQRGILRCQAQKWAGLNVDPEADLFVFVGRWSMQKGVDLIADVFFSILGQFPKTQLICIGPVIDLYGKFAALKLEKMMAKYPGRVFSKPEFTTLPPYIFSGAEFALIPSRDEPFGLVAVEAGRNGALGVGAQVGGLGKMPGWWYTIESASTRHLLQQFNAAIIAALGSSRKVRAQMRAYSALQRFPVAQWVEDLELLQLKSIKKHNSHRRKVKPHSWSQRLFSWVTLRPSPRIATPTEDSVTTSEPDVDEKIPEDEQGSTVFFSNVRFTEPPIRNRPGRQSDPQSRRSSFDTMHSTDSQSLGLTHSISTGPPRRQSVESIELGPEERRRKSFLTGSNRGGLIRSSKHGRLTRNRSYSGDDDTPMNDVPVVKIRDFANPLAVALEKESTEDSGNEHGSRFRRLGFGDFTNETISEADEDIDDADSQFRPEDEVGPDEEDIDEEGWQDASRQSSHRMNGNSTRRKSDTPPTTSSSSRTSRGHPQVERLAENAGQTSTSEIGANAGAAKYSAYRADHDPQRSAYARNSKDKRLSLREVRGVDNETNYNLQRVIPSFTDRKGSYAYKFGELLEDIDAQSSVNSLCIEDYLKNSEKHFFGRYARAQLGLPSSTSSQAPRGPQPRPHLQTEKDSTPMPPLLPSSPAAAIGAGRRPTLHRIDSAMPDSSSSSEGTKAGMSDIDDTANPMALVRRDTVFNLGKDYIAPRGIPRILQRKVIGDWQVYALLLALGHILSANSYQITLLQGQLGQTTTRAYVIGCIYLSASLGWWVIYRSVQSRYVLALPWFFYGLAFFLIGMGPFANYLDGTRGWLFSCATGFYTIAAASGSLFFSLNFGTEGGTPVSTWVLRACVIQGIQQLYVAGLWRAGASLIEINARTTLGRTDDNPTGLLTSDSTLTAITVPIAAVLWTVGALLYIGLPSYYRQRPGHIPSFYASLLRRKVVLWFFVTVVLQNYFLSTVYGRNWRYLFSSQHAPAWAVGLMMVGFFVGVWAVIMYFLYVVSLEHSWVPPILGVCLGAPRWCQELWAVSGVAAFVPWGANDVGGAMLGRALWLWLGVLDELQGVGLGMTLLQTLPRFHVAATLIGCQIIGSVATIVAKAKSPVQRGPGDVFPNFAIDPSWGLTRAWFWIGLFAQIIVCVGFLKFFRREQLFKP</sequence>
<keyword evidence="13" id="KW-1185">Reference proteome</keyword>
<dbReference type="Gene3D" id="3.40.50.2000">
    <property type="entry name" value="Glycogen Phosphorylase B"/>
    <property type="match status" value="2"/>
</dbReference>
<dbReference type="Pfam" id="PF08323">
    <property type="entry name" value="Glyco_transf_5"/>
    <property type="match status" value="1"/>
</dbReference>
<dbReference type="STRING" id="91928.A0A0D1YUT5"/>
<organism evidence="12 13">
    <name type="scientific">Exophiala spinifera</name>
    <dbReference type="NCBI Taxonomy" id="91928"/>
    <lineage>
        <taxon>Eukaryota</taxon>
        <taxon>Fungi</taxon>
        <taxon>Dikarya</taxon>
        <taxon>Ascomycota</taxon>
        <taxon>Pezizomycotina</taxon>
        <taxon>Eurotiomycetes</taxon>
        <taxon>Chaetothyriomycetidae</taxon>
        <taxon>Chaetothyriales</taxon>
        <taxon>Herpotrichiellaceae</taxon>
        <taxon>Exophiala</taxon>
    </lineage>
</organism>
<dbReference type="HOGENOM" id="CLU_252570_0_0_1"/>
<dbReference type="GO" id="GO:0009277">
    <property type="term" value="C:fungal-type cell wall"/>
    <property type="evidence" value="ECO:0007669"/>
    <property type="project" value="TreeGrafter"/>
</dbReference>
<dbReference type="PANTHER" id="PTHR47182:SF2">
    <property type="entry name" value="CELL WALL ALPHA-1,3-GLUCAN SYNTHASE AGS1"/>
    <property type="match status" value="1"/>
</dbReference>
<feature type="transmembrane region" description="Helical" evidence="8">
    <location>
        <begin position="935"/>
        <end position="957"/>
    </location>
</feature>
<name>A0A0D1YUT5_9EURO</name>
<dbReference type="RefSeq" id="XP_016239217.1">
    <property type="nucleotide sequence ID" value="XM_016377647.1"/>
</dbReference>
<evidence type="ECO:0000256" key="1">
    <source>
        <dbReference type="ARBA" id="ARBA00006122"/>
    </source>
</evidence>
<dbReference type="Pfam" id="PF26127">
    <property type="entry name" value="12TM_Mok13"/>
    <property type="match status" value="1"/>
</dbReference>
<dbReference type="OrthoDB" id="512920at2759"/>
<dbReference type="GO" id="GO:0047657">
    <property type="term" value="F:alpha-1,3-glucan synthase activity"/>
    <property type="evidence" value="ECO:0007669"/>
    <property type="project" value="UniProtKB-EC"/>
</dbReference>
<evidence type="ECO:0000256" key="6">
    <source>
        <dbReference type="ARBA" id="ARBA00048960"/>
    </source>
</evidence>
<feature type="transmembrane region" description="Helical" evidence="8">
    <location>
        <begin position="998"/>
        <end position="1018"/>
    </location>
</feature>
<feature type="compositionally biased region" description="Polar residues" evidence="7">
    <location>
        <begin position="667"/>
        <end position="678"/>
    </location>
</feature>
<evidence type="ECO:0000256" key="3">
    <source>
        <dbReference type="ARBA" id="ARBA00022676"/>
    </source>
</evidence>
<feature type="region of interest" description="Disordered" evidence="7">
    <location>
        <begin position="634"/>
        <end position="718"/>
    </location>
</feature>
<dbReference type="GO" id="GO:0070600">
    <property type="term" value="P:fungal-type cell wall (1-&gt;3)-alpha-glucan biosynthetic process"/>
    <property type="evidence" value="ECO:0007669"/>
    <property type="project" value="TreeGrafter"/>
</dbReference>
<feature type="compositionally biased region" description="Low complexity" evidence="7">
    <location>
        <begin position="857"/>
        <end position="868"/>
    </location>
</feature>
<feature type="transmembrane region" description="Helical" evidence="8">
    <location>
        <begin position="1114"/>
        <end position="1136"/>
    </location>
</feature>
<evidence type="ECO:0000259" key="10">
    <source>
        <dbReference type="Pfam" id="PF08323"/>
    </source>
</evidence>
<evidence type="ECO:0000259" key="9">
    <source>
        <dbReference type="Pfam" id="PF00534"/>
    </source>
</evidence>
<evidence type="ECO:0000259" key="11">
    <source>
        <dbReference type="Pfam" id="PF26127"/>
    </source>
</evidence>
<evidence type="ECO:0000256" key="5">
    <source>
        <dbReference type="ARBA" id="ARBA00023316"/>
    </source>
</evidence>
<feature type="domain" description="Cell wall alpha-1,3-glucan synthase Mok11-14/Ags1-like transmembrane" evidence="11">
    <location>
        <begin position="927"/>
        <end position="1364"/>
    </location>
</feature>
<feature type="transmembrane region" description="Helical" evidence="8">
    <location>
        <begin position="1188"/>
        <end position="1214"/>
    </location>
</feature>
<feature type="compositionally biased region" description="Acidic residues" evidence="7">
    <location>
        <begin position="466"/>
        <end position="477"/>
    </location>
</feature>
<feature type="transmembrane region" description="Helical" evidence="8">
    <location>
        <begin position="969"/>
        <end position="986"/>
    </location>
</feature>
<feature type="transmembrane region" description="Helical" evidence="8">
    <location>
        <begin position="1156"/>
        <end position="1176"/>
    </location>
</feature>
<feature type="compositionally biased region" description="Low complexity" evidence="7">
    <location>
        <begin position="686"/>
        <end position="696"/>
    </location>
</feature>
<protein>
    <recommendedName>
        <fullName evidence="2">alpha-1,3-glucan synthase</fullName>
        <ecNumber evidence="2">2.4.1.183</ecNumber>
    </recommendedName>
</protein>
<dbReference type="EC" id="2.4.1.183" evidence="2"/>
<dbReference type="EMBL" id="KN847493">
    <property type="protein sequence ID" value="KIW19001.1"/>
    <property type="molecule type" value="Genomic_DNA"/>
</dbReference>
<reference evidence="12 13" key="1">
    <citation type="submission" date="2015-01" db="EMBL/GenBank/DDBJ databases">
        <title>The Genome Sequence of Exophiala spinifera CBS89968.</title>
        <authorList>
            <consortium name="The Broad Institute Genomics Platform"/>
            <person name="Cuomo C."/>
            <person name="de Hoog S."/>
            <person name="Gorbushina A."/>
            <person name="Stielow B."/>
            <person name="Teixiera M."/>
            <person name="Abouelleil A."/>
            <person name="Chapman S.B."/>
            <person name="Priest M."/>
            <person name="Young S.K."/>
            <person name="Wortman J."/>
            <person name="Nusbaum C."/>
            <person name="Birren B."/>
        </authorList>
    </citation>
    <scope>NUCLEOTIDE SEQUENCE [LARGE SCALE GENOMIC DNA]</scope>
    <source>
        <strain evidence="12 13">CBS 89968</strain>
    </source>
</reference>
<feature type="transmembrane region" description="Helical" evidence="8">
    <location>
        <begin position="1025"/>
        <end position="1047"/>
    </location>
</feature>
<feature type="compositionally biased region" description="Acidic residues" evidence="7">
    <location>
        <begin position="651"/>
        <end position="664"/>
    </location>
</feature>
<dbReference type="Pfam" id="PF00534">
    <property type="entry name" value="Glycos_transf_1"/>
    <property type="match status" value="1"/>
</dbReference>
<dbReference type="InterPro" id="IPR013534">
    <property type="entry name" value="Starch_synth_cat_dom"/>
</dbReference>
<keyword evidence="8" id="KW-0812">Transmembrane</keyword>
<feature type="compositionally biased region" description="Basic and acidic residues" evidence="7">
    <location>
        <begin position="603"/>
        <end position="617"/>
    </location>
</feature>
<dbReference type="InterPro" id="IPR058655">
    <property type="entry name" value="Mok11-14/Ags1-like"/>
</dbReference>
<feature type="transmembrane region" description="Helical" evidence="8">
    <location>
        <begin position="1292"/>
        <end position="1311"/>
    </location>
</feature>
<keyword evidence="8" id="KW-0472">Membrane</keyword>
<feature type="domain" description="Starch synthase catalytic" evidence="10">
    <location>
        <begin position="17"/>
        <end position="153"/>
    </location>
</feature>
<feature type="region of interest" description="Disordered" evidence="7">
    <location>
        <begin position="728"/>
        <end position="747"/>
    </location>
</feature>
<evidence type="ECO:0000313" key="12">
    <source>
        <dbReference type="EMBL" id="KIW19001.1"/>
    </source>
</evidence>
<feature type="compositionally biased region" description="Polar residues" evidence="7">
    <location>
        <begin position="478"/>
        <end position="487"/>
    </location>
</feature>
<keyword evidence="8" id="KW-1133">Transmembrane helix</keyword>
<comment type="catalytic activity">
    <reaction evidence="6">
        <text>[(1-&gt;3)-alpha-D-glucosyl](n) + UDP-alpha-D-glucose = [(1-&gt;3)-alpha-D-glucosyl](n+1) + UDP + H(+)</text>
        <dbReference type="Rhea" id="RHEA:19749"/>
        <dbReference type="Rhea" id="RHEA-COMP:11150"/>
        <dbReference type="Rhea" id="RHEA-COMP:11151"/>
        <dbReference type="ChEBI" id="CHEBI:15378"/>
        <dbReference type="ChEBI" id="CHEBI:28100"/>
        <dbReference type="ChEBI" id="CHEBI:58223"/>
        <dbReference type="ChEBI" id="CHEBI:58885"/>
        <dbReference type="EC" id="2.4.1.183"/>
    </reaction>
</comment>
<feature type="transmembrane region" description="Helical" evidence="8">
    <location>
        <begin position="1339"/>
        <end position="1359"/>
    </location>
</feature>
<dbReference type="InterPro" id="IPR001296">
    <property type="entry name" value="Glyco_trans_1"/>
</dbReference>
<feature type="region of interest" description="Disordered" evidence="7">
    <location>
        <begin position="603"/>
        <end position="622"/>
    </location>
</feature>
<feature type="compositionally biased region" description="Polar residues" evidence="7">
    <location>
        <begin position="510"/>
        <end position="529"/>
    </location>
</feature>
<keyword evidence="5" id="KW-0961">Cell wall biogenesis/degradation</keyword>
<dbReference type="PANTHER" id="PTHR47182">
    <property type="entry name" value="CELL WALL ALPHA-1,3-GLUCAN SYNTHASE AGS1-RELATED"/>
    <property type="match status" value="1"/>
</dbReference>
<dbReference type="FunFam" id="3.40.50.2000:FF:000052">
    <property type="entry name" value="Alpha-1,3-glucan synthase Ags2"/>
    <property type="match status" value="1"/>
</dbReference>
<feature type="region of interest" description="Disordered" evidence="7">
    <location>
        <begin position="453"/>
        <end position="586"/>
    </location>
</feature>
<keyword evidence="3" id="KW-0328">Glycosyltransferase</keyword>
<evidence type="ECO:0000256" key="2">
    <source>
        <dbReference type="ARBA" id="ARBA00012688"/>
    </source>
</evidence>
<dbReference type="SUPFAM" id="SSF53756">
    <property type="entry name" value="UDP-Glycosyltransferase/glycogen phosphorylase"/>
    <property type="match status" value="1"/>
</dbReference>
<dbReference type="GeneID" id="27330374"/>
<proteinExistence type="inferred from homology"/>
<dbReference type="Proteomes" id="UP000053328">
    <property type="component" value="Unassembled WGS sequence"/>
</dbReference>
<evidence type="ECO:0000256" key="7">
    <source>
        <dbReference type="SAM" id="MobiDB-lite"/>
    </source>
</evidence>
<comment type="similarity">
    <text evidence="1">Belongs to the glycosyltransferase group 1 family.</text>
</comment>
<dbReference type="InterPro" id="IPR058654">
    <property type="entry name" value="Mok11-14/Ags1-like_TM"/>
</dbReference>
<evidence type="ECO:0000256" key="4">
    <source>
        <dbReference type="ARBA" id="ARBA00022679"/>
    </source>
</evidence>
<keyword evidence="4" id="KW-0808">Transferase</keyword>
<feature type="compositionally biased region" description="Acidic residues" evidence="7">
    <location>
        <begin position="634"/>
        <end position="643"/>
    </location>
</feature>
<evidence type="ECO:0000313" key="13">
    <source>
        <dbReference type="Proteomes" id="UP000053328"/>
    </source>
</evidence>